<evidence type="ECO:0000313" key="2">
    <source>
        <dbReference type="EMBL" id="RPA82031.1"/>
    </source>
</evidence>
<organism evidence="2 3">
    <name type="scientific">Ascobolus immersus RN42</name>
    <dbReference type="NCBI Taxonomy" id="1160509"/>
    <lineage>
        <taxon>Eukaryota</taxon>
        <taxon>Fungi</taxon>
        <taxon>Dikarya</taxon>
        <taxon>Ascomycota</taxon>
        <taxon>Pezizomycotina</taxon>
        <taxon>Pezizomycetes</taxon>
        <taxon>Pezizales</taxon>
        <taxon>Ascobolaceae</taxon>
        <taxon>Ascobolus</taxon>
    </lineage>
</organism>
<reference evidence="2 3" key="1">
    <citation type="journal article" date="2018" name="Nat. Ecol. Evol.">
        <title>Pezizomycetes genomes reveal the molecular basis of ectomycorrhizal truffle lifestyle.</title>
        <authorList>
            <person name="Murat C."/>
            <person name="Payen T."/>
            <person name="Noel B."/>
            <person name="Kuo A."/>
            <person name="Morin E."/>
            <person name="Chen J."/>
            <person name="Kohler A."/>
            <person name="Krizsan K."/>
            <person name="Balestrini R."/>
            <person name="Da Silva C."/>
            <person name="Montanini B."/>
            <person name="Hainaut M."/>
            <person name="Levati E."/>
            <person name="Barry K.W."/>
            <person name="Belfiori B."/>
            <person name="Cichocki N."/>
            <person name="Clum A."/>
            <person name="Dockter R.B."/>
            <person name="Fauchery L."/>
            <person name="Guy J."/>
            <person name="Iotti M."/>
            <person name="Le Tacon F."/>
            <person name="Lindquist E.A."/>
            <person name="Lipzen A."/>
            <person name="Malagnac F."/>
            <person name="Mello A."/>
            <person name="Molinier V."/>
            <person name="Miyauchi S."/>
            <person name="Poulain J."/>
            <person name="Riccioni C."/>
            <person name="Rubini A."/>
            <person name="Sitrit Y."/>
            <person name="Splivallo R."/>
            <person name="Traeger S."/>
            <person name="Wang M."/>
            <person name="Zifcakova L."/>
            <person name="Wipf D."/>
            <person name="Zambonelli A."/>
            <person name="Paolocci F."/>
            <person name="Nowrousian M."/>
            <person name="Ottonello S."/>
            <person name="Baldrian P."/>
            <person name="Spatafora J.W."/>
            <person name="Henrissat B."/>
            <person name="Nagy L.G."/>
            <person name="Aury J.M."/>
            <person name="Wincker P."/>
            <person name="Grigoriev I.V."/>
            <person name="Bonfante P."/>
            <person name="Martin F.M."/>
        </authorList>
    </citation>
    <scope>NUCLEOTIDE SEQUENCE [LARGE SCALE GENOMIC DNA]</scope>
    <source>
        <strain evidence="2 3">RN42</strain>
    </source>
</reference>
<evidence type="ECO:0000256" key="1">
    <source>
        <dbReference type="SAM" id="SignalP"/>
    </source>
</evidence>
<accession>A0A3N4ICT1</accession>
<dbReference type="OrthoDB" id="3565477at2759"/>
<protein>
    <submittedName>
        <fullName evidence="2">Uncharacterized protein</fullName>
    </submittedName>
</protein>
<keyword evidence="3" id="KW-1185">Reference proteome</keyword>
<feature type="signal peptide" evidence="1">
    <location>
        <begin position="1"/>
        <end position="18"/>
    </location>
</feature>
<evidence type="ECO:0000313" key="3">
    <source>
        <dbReference type="Proteomes" id="UP000275078"/>
    </source>
</evidence>
<gene>
    <name evidence="2" type="ORF">BJ508DRAFT_100033</name>
</gene>
<keyword evidence="1" id="KW-0732">Signal</keyword>
<dbReference type="AlphaFoldDB" id="A0A3N4ICT1"/>
<proteinExistence type="predicted"/>
<dbReference type="EMBL" id="ML119674">
    <property type="protein sequence ID" value="RPA82031.1"/>
    <property type="molecule type" value="Genomic_DNA"/>
</dbReference>
<dbReference type="Proteomes" id="UP000275078">
    <property type="component" value="Unassembled WGS sequence"/>
</dbReference>
<sequence length="115" mass="12259">MRFSTIAAVSAIVLGVNAVANPDVVVYETQVVTITSCPPEKPACPASSTTYIPVVTPAPTTPAPEVTPTPEAPVVPISFYIVFSFRGERQASLVDITTLWVLGDEWGSIYHGQRV</sequence>
<name>A0A3N4ICT1_ASCIM</name>
<feature type="chain" id="PRO_5018106648" evidence="1">
    <location>
        <begin position="19"/>
        <end position="115"/>
    </location>
</feature>